<dbReference type="FunFam" id="3.40.50.1000:FF:000173">
    <property type="entry name" value="Membrane-associated phosphatidylinositol transfer protein 2"/>
    <property type="match status" value="1"/>
</dbReference>
<dbReference type="SUPFAM" id="SSF55961">
    <property type="entry name" value="Bet v1-like"/>
    <property type="match status" value="1"/>
</dbReference>
<comment type="similarity">
    <text evidence="2">Belongs to the PtdIns transfer protein family. PI transfer class IIA subfamily.</text>
</comment>
<organism evidence="8 9">
    <name type="scientific">Ridgeia piscesae</name>
    <name type="common">Tubeworm</name>
    <dbReference type="NCBI Taxonomy" id="27915"/>
    <lineage>
        <taxon>Eukaryota</taxon>
        <taxon>Metazoa</taxon>
        <taxon>Spiralia</taxon>
        <taxon>Lophotrochozoa</taxon>
        <taxon>Annelida</taxon>
        <taxon>Polychaeta</taxon>
        <taxon>Sedentaria</taxon>
        <taxon>Canalipalpata</taxon>
        <taxon>Sabellida</taxon>
        <taxon>Siboglinidae</taxon>
        <taxon>Ridgeia</taxon>
    </lineage>
</organism>
<dbReference type="GO" id="GO:0012505">
    <property type="term" value="C:endomembrane system"/>
    <property type="evidence" value="ECO:0007669"/>
    <property type="project" value="UniProtKB-SubCell"/>
</dbReference>
<evidence type="ECO:0000256" key="1">
    <source>
        <dbReference type="ARBA" id="ARBA00004184"/>
    </source>
</evidence>
<dbReference type="EMBL" id="JAODUO010000424">
    <property type="protein sequence ID" value="KAK2180833.1"/>
    <property type="molecule type" value="Genomic_DNA"/>
</dbReference>
<evidence type="ECO:0000256" key="4">
    <source>
        <dbReference type="ARBA" id="ARBA00022553"/>
    </source>
</evidence>
<feature type="compositionally biased region" description="Basic and acidic residues" evidence="6">
    <location>
        <begin position="664"/>
        <end position="673"/>
    </location>
</feature>
<feature type="domain" description="DDHD" evidence="7">
    <location>
        <begin position="701"/>
        <end position="895"/>
    </location>
</feature>
<dbReference type="InterPro" id="IPR023393">
    <property type="entry name" value="START-like_dom_sf"/>
</dbReference>
<feature type="region of interest" description="Disordered" evidence="6">
    <location>
        <begin position="1263"/>
        <end position="1288"/>
    </location>
</feature>
<evidence type="ECO:0000256" key="2">
    <source>
        <dbReference type="ARBA" id="ARBA00010316"/>
    </source>
</evidence>
<name>A0AAD9NU73_RIDPI</name>
<proteinExistence type="inferred from homology"/>
<dbReference type="Pfam" id="PF24694">
    <property type="entry name" value="LNS2_PITM1-3"/>
    <property type="match status" value="1"/>
</dbReference>
<dbReference type="InterPro" id="IPR055261">
    <property type="entry name" value="PI_transfer_N"/>
</dbReference>
<dbReference type="GO" id="GO:0008526">
    <property type="term" value="F:phosphatidylinositol transfer activity"/>
    <property type="evidence" value="ECO:0007669"/>
    <property type="project" value="TreeGrafter"/>
</dbReference>
<dbReference type="InterPro" id="IPR023214">
    <property type="entry name" value="HAD_sf"/>
</dbReference>
<dbReference type="Pfam" id="PF24695">
    <property type="entry name" value="PITM1-3"/>
    <property type="match status" value="1"/>
</dbReference>
<feature type="compositionally biased region" description="Basic and acidic residues" evidence="6">
    <location>
        <begin position="1"/>
        <end position="17"/>
    </location>
</feature>
<dbReference type="Pfam" id="PF02121">
    <property type="entry name" value="IP_trans"/>
    <property type="match status" value="1"/>
</dbReference>
<evidence type="ECO:0000256" key="6">
    <source>
        <dbReference type="SAM" id="MobiDB-lite"/>
    </source>
</evidence>
<sequence>MCLQKKSREESEGKESGVEILINEPYTDGPGGSGQYTRKIYHIGSHLPGWFQAILPKSALLVEEEAWNAYPYTRTIFRCPFIQKFMLEIETWYYNDGGDQENVFNLSAAEKRSRVVDRLDIVKDTISTGDYKSEEDPQLFKSKKTGRGPLVEDWLETYAKAARSSNSDTAIMCAYKLCKVEFRYWGMQSKIERFIHDVGLRKTMLRAHRQAWCWQDEYHGLTMADIRRLERETQLALQEKMNEYTDRETVSVPDETTTATEPTENNTSNTTSVTISDVTASTVFTESHLPVSHDSPVVRQACSRLSGFDSSHRKESWASVRSGFSRPGSNLALSDWQQMDSLEQLRTPSSDDDEEFFDAHDELHTDLVNQTALLKSSSMEMLTTEETDSVDFATGETTTPLDRRMKQYYQSLSHGGEMPAPSMPLPQGDAHNCHTTVLFLVLHGGSIMDSGYDQLPKNSDIATLKSTFDTVIQAHYPAISGHIAVRLVPCPAICSSTLDLLNSISPAGYSEVSDTGSADGPAASVKPNFLLNTIPLFATGSPTYADVVKQVITRANDVFCEFTHSEEGVGFTGQVCLIGDSIGSIIGYDALCKHFLTTHSCEKASTSDSESSPTDLTCNTSSSSVTWRTNLETIKQMSFSNPDMSGAVVDGDNAANKVNVATTEAKDSGKGHDNCSSWKRQTSCPNSRRTSAASQTGQNRFSFDVSDFFMFGAPLGLILAYRKMCVYDCTSFPLPKPHCLQMYNLFYASDPAGVRLEPLLCGNFQHLSPMNVPRYQKFPLGDGHAVHVVETIQANLSRFIDLPPPSPSLSSDEPNLERRQSNMSMLSQVSGRIDFAVASITAVTSQWWGNKRLDYVLYCPDALQSFPHTALPYLLHASFWESTDAVAFILRQVVRQEYVTMPAESQKEASLFSPSQPREKWLKRRTTMKLRNVAPNHRANDIVVLEGRPQTLVARFMYGPLDIVSLSGEKVDVHIMTAPPQGEWQFFGTVVTESNGKATFEIPKDKLLTLGMYPVKMVVRGDHTSVDFYLAVLQPRAEVVVFSIDGSFTASVSIMGKDPKVRPGAVDVVRYWQDLGYLIIYVTARPDMQQKKVVTWLAQHNFPHGLVSFIDGLSADPLRQKANYLKQLKNEAQIEIHTAYGSSKDISVYQSVGLRPTQIYIVGKVSKKHHKDAVVICDGYAVHLTSLATDSASRPATGNTRMFLRKSCFSLPGQNQGCSRKKQVKKTTSLPPAGVARTELYSKRQEVGVVSIGIAEDGNTVVETAGSRKGSGKKRWSGRNTSPRVPLE</sequence>
<dbReference type="SMART" id="SM00775">
    <property type="entry name" value="LNS2"/>
    <property type="match status" value="1"/>
</dbReference>
<dbReference type="FunFam" id="3.30.530.20:FF:000028">
    <property type="entry name" value="Phosphatidylinositol transfer protein 5"/>
    <property type="match status" value="1"/>
</dbReference>
<keyword evidence="9" id="KW-1185">Reference proteome</keyword>
<evidence type="ECO:0000256" key="3">
    <source>
        <dbReference type="ARBA" id="ARBA00022481"/>
    </source>
</evidence>
<dbReference type="PRINTS" id="PR00391">
    <property type="entry name" value="PITRANSFER"/>
</dbReference>
<dbReference type="InterPro" id="IPR036412">
    <property type="entry name" value="HAD-like_sf"/>
</dbReference>
<keyword evidence="3" id="KW-0488">Methylation</keyword>
<evidence type="ECO:0000256" key="5">
    <source>
        <dbReference type="ARBA" id="ARBA00022837"/>
    </source>
</evidence>
<dbReference type="GO" id="GO:0035091">
    <property type="term" value="F:phosphatidylinositol binding"/>
    <property type="evidence" value="ECO:0007669"/>
    <property type="project" value="TreeGrafter"/>
</dbReference>
<dbReference type="Pfam" id="PF02862">
    <property type="entry name" value="DDHD"/>
    <property type="match status" value="2"/>
</dbReference>
<feature type="region of interest" description="Disordered" evidence="6">
    <location>
        <begin position="1"/>
        <end position="30"/>
    </location>
</feature>
<dbReference type="Gene3D" id="3.30.530.20">
    <property type="match status" value="1"/>
</dbReference>
<feature type="region of interest" description="Disordered" evidence="6">
    <location>
        <begin position="664"/>
        <end position="696"/>
    </location>
</feature>
<dbReference type="SMART" id="SM01127">
    <property type="entry name" value="DDHD"/>
    <property type="match status" value="1"/>
</dbReference>
<dbReference type="GO" id="GO:0031210">
    <property type="term" value="F:phosphatidylcholine binding"/>
    <property type="evidence" value="ECO:0007669"/>
    <property type="project" value="TreeGrafter"/>
</dbReference>
<dbReference type="GO" id="GO:0005737">
    <property type="term" value="C:cytoplasm"/>
    <property type="evidence" value="ECO:0007669"/>
    <property type="project" value="UniProtKB-ARBA"/>
</dbReference>
<dbReference type="PANTHER" id="PTHR10658">
    <property type="entry name" value="PHOSPHATIDYLINOSITOL TRANSFER PROTEIN"/>
    <property type="match status" value="1"/>
</dbReference>
<accession>A0AAD9NU73</accession>
<feature type="region of interest" description="Disordered" evidence="6">
    <location>
        <begin position="245"/>
        <end position="271"/>
    </location>
</feature>
<comment type="subcellular location">
    <subcellularLocation>
        <location evidence="1">Endomembrane system</location>
        <topology evidence="1">Peripheral membrane protein</topology>
    </subcellularLocation>
</comment>
<dbReference type="PROSITE" id="PS51043">
    <property type="entry name" value="DDHD"/>
    <property type="match status" value="1"/>
</dbReference>
<dbReference type="InterPro" id="IPR001666">
    <property type="entry name" value="PI_transfer"/>
</dbReference>
<keyword evidence="5" id="KW-0106">Calcium</keyword>
<keyword evidence="4" id="KW-0597">Phosphoprotein</keyword>
<dbReference type="Proteomes" id="UP001209878">
    <property type="component" value="Unassembled WGS sequence"/>
</dbReference>
<protein>
    <recommendedName>
        <fullName evidence="7">DDHD domain-containing protein</fullName>
    </recommendedName>
</protein>
<comment type="caution">
    <text evidence="8">The sequence shown here is derived from an EMBL/GenBank/DDBJ whole genome shotgun (WGS) entry which is preliminary data.</text>
</comment>
<dbReference type="GO" id="GO:0008525">
    <property type="term" value="F:phosphatidylcholine transporter activity"/>
    <property type="evidence" value="ECO:0007669"/>
    <property type="project" value="TreeGrafter"/>
</dbReference>
<feature type="compositionally biased region" description="Polar residues" evidence="6">
    <location>
        <begin position="674"/>
        <end position="696"/>
    </location>
</feature>
<feature type="compositionally biased region" description="Low complexity" evidence="6">
    <location>
        <begin position="252"/>
        <end position="271"/>
    </location>
</feature>
<evidence type="ECO:0000259" key="7">
    <source>
        <dbReference type="PROSITE" id="PS51043"/>
    </source>
</evidence>
<dbReference type="GO" id="GO:0046872">
    <property type="term" value="F:metal ion binding"/>
    <property type="evidence" value="ECO:0007669"/>
    <property type="project" value="InterPro"/>
</dbReference>
<dbReference type="InterPro" id="IPR004177">
    <property type="entry name" value="DDHD_dom"/>
</dbReference>
<dbReference type="GO" id="GO:0071944">
    <property type="term" value="C:cell periphery"/>
    <property type="evidence" value="ECO:0007669"/>
    <property type="project" value="UniProtKB-ARBA"/>
</dbReference>
<feature type="compositionally biased region" description="Polar residues" evidence="6">
    <location>
        <begin position="1278"/>
        <end position="1288"/>
    </location>
</feature>
<dbReference type="SUPFAM" id="SSF56784">
    <property type="entry name" value="HAD-like"/>
    <property type="match status" value="1"/>
</dbReference>
<dbReference type="PANTHER" id="PTHR10658:SF81">
    <property type="entry name" value="PROTEIN RETINAL DEGENERATION B"/>
    <property type="match status" value="1"/>
</dbReference>
<dbReference type="InterPro" id="IPR031315">
    <property type="entry name" value="LNS2/PITP"/>
</dbReference>
<reference evidence="8" key="1">
    <citation type="journal article" date="2023" name="Mol. Biol. Evol.">
        <title>Third-Generation Sequencing Reveals the Adaptive Role of the Epigenome in Three Deep-Sea Polychaetes.</title>
        <authorList>
            <person name="Perez M."/>
            <person name="Aroh O."/>
            <person name="Sun Y."/>
            <person name="Lan Y."/>
            <person name="Juniper S.K."/>
            <person name="Young C.R."/>
            <person name="Angers B."/>
            <person name="Qian P.Y."/>
        </authorList>
    </citation>
    <scope>NUCLEOTIDE SEQUENCE</scope>
    <source>
        <strain evidence="8">R07B-5</strain>
    </source>
</reference>
<dbReference type="Gene3D" id="3.40.50.1000">
    <property type="entry name" value="HAD superfamily/HAD-like"/>
    <property type="match status" value="1"/>
</dbReference>
<evidence type="ECO:0000313" key="9">
    <source>
        <dbReference type="Proteomes" id="UP001209878"/>
    </source>
</evidence>
<evidence type="ECO:0000313" key="8">
    <source>
        <dbReference type="EMBL" id="KAK2180833.1"/>
    </source>
</evidence>
<gene>
    <name evidence="8" type="ORF">NP493_423g01019</name>
</gene>